<dbReference type="AlphaFoldDB" id="F8NHC4"/>
<evidence type="ECO:0000313" key="2">
    <source>
        <dbReference type="EMBL" id="EGO29927.1"/>
    </source>
</evidence>
<sequence length="184" mass="20243">MDMNALTVDWPQAPADASFQLAQRRAEQDALATLESLKAPPPSDIDPDKTTYTDTAEGETTYTIGTTTNASANTAKPATKPKKKGKPKLTAKEKKERSLAMEKIISCLPLEFRGNDPNLRRNMETVIEGMMDSDGRGVKLIELIAPPDLNQARVNKCLIALVNRKIVRKDNSTGSVLYHWHGLP</sequence>
<evidence type="ECO:0000256" key="1">
    <source>
        <dbReference type="SAM" id="MobiDB-lite"/>
    </source>
</evidence>
<organism>
    <name type="scientific">Serpula lacrymans var. lacrymans (strain S7.9)</name>
    <name type="common">Dry rot fungus</name>
    <dbReference type="NCBI Taxonomy" id="578457"/>
    <lineage>
        <taxon>Eukaryota</taxon>
        <taxon>Fungi</taxon>
        <taxon>Dikarya</taxon>
        <taxon>Basidiomycota</taxon>
        <taxon>Agaricomycotina</taxon>
        <taxon>Agaricomycetes</taxon>
        <taxon>Agaricomycetidae</taxon>
        <taxon>Boletales</taxon>
        <taxon>Coniophorineae</taxon>
        <taxon>Serpulaceae</taxon>
        <taxon>Serpula</taxon>
    </lineage>
</organism>
<gene>
    <name evidence="2" type="ORF">SERLADRAFT_458312</name>
</gene>
<dbReference type="Proteomes" id="UP000008064">
    <property type="component" value="Unassembled WGS sequence"/>
</dbReference>
<dbReference type="RefSeq" id="XP_007314169.1">
    <property type="nucleotide sequence ID" value="XM_007314107.1"/>
</dbReference>
<feature type="compositionally biased region" description="Basic residues" evidence="1">
    <location>
        <begin position="79"/>
        <end position="89"/>
    </location>
</feature>
<dbReference type="EMBL" id="GL945429">
    <property type="protein sequence ID" value="EGO29927.1"/>
    <property type="molecule type" value="Genomic_DNA"/>
</dbReference>
<dbReference type="KEGG" id="sla:SERLADRAFT_458312"/>
<name>F8NHC4_SERL9</name>
<dbReference type="GeneID" id="18817696"/>
<dbReference type="OrthoDB" id="5586015at2759"/>
<reference evidence="2" key="1">
    <citation type="submission" date="2011-04" db="EMBL/GenBank/DDBJ databases">
        <title>Evolution of plant cell wall degrading machinery underlies the functional diversity of forest fungi.</title>
        <authorList>
            <consortium name="US DOE Joint Genome Institute (JGI-PGF)"/>
            <person name="Eastwood D.C."/>
            <person name="Floudas D."/>
            <person name="Binder M."/>
            <person name="Majcherczyk A."/>
            <person name="Schneider P."/>
            <person name="Aerts A."/>
            <person name="Asiegbu F.O."/>
            <person name="Baker S.E."/>
            <person name="Barry K."/>
            <person name="Bendiksby M."/>
            <person name="Blumentritt M."/>
            <person name="Coutinho P.M."/>
            <person name="Cullen D."/>
            <person name="Cullen D."/>
            <person name="Gathman A."/>
            <person name="Goodell B."/>
            <person name="Henrissat B."/>
            <person name="Ihrmark K."/>
            <person name="Kauserud H."/>
            <person name="Kohler A."/>
            <person name="LaButti K."/>
            <person name="Lapidus A."/>
            <person name="Lavin J.L."/>
            <person name="Lee Y.-H."/>
            <person name="Lindquist E."/>
            <person name="Lilly W."/>
            <person name="Lucas S."/>
            <person name="Morin E."/>
            <person name="Murat C."/>
            <person name="Oguiza J.A."/>
            <person name="Park J."/>
            <person name="Pisabarro A.G."/>
            <person name="Riley R."/>
            <person name="Rosling A."/>
            <person name="Salamov A."/>
            <person name="Schmidt O."/>
            <person name="Schmutz J."/>
            <person name="Skrede I."/>
            <person name="Stenlid J."/>
            <person name="Wiebenga A."/>
            <person name="Xie X."/>
            <person name="Kues U."/>
            <person name="Hibbett D.S."/>
            <person name="Hoffmeister D."/>
            <person name="Hogberg N."/>
            <person name="Martin F."/>
            <person name="Grigoriev I.V."/>
            <person name="Watkinson S.C."/>
        </authorList>
    </citation>
    <scope>NUCLEOTIDE SEQUENCE</scope>
    <source>
        <strain evidence="2">S7.9</strain>
    </source>
</reference>
<feature type="region of interest" description="Disordered" evidence="1">
    <location>
        <begin position="34"/>
        <end position="95"/>
    </location>
</feature>
<proteinExistence type="predicted"/>
<feature type="compositionally biased region" description="Low complexity" evidence="1">
    <location>
        <begin position="52"/>
        <end position="78"/>
    </location>
</feature>
<accession>F8NHC4</accession>
<dbReference type="HOGENOM" id="CLU_066250_0_0_1"/>
<protein>
    <submittedName>
        <fullName evidence="2">Uncharacterized protein</fullName>
    </submittedName>
</protein>